<evidence type="ECO:0000256" key="2">
    <source>
        <dbReference type="ARBA" id="ARBA00022617"/>
    </source>
</evidence>
<evidence type="ECO:0000313" key="8">
    <source>
        <dbReference type="EMBL" id="RRQ88634.1"/>
    </source>
</evidence>
<dbReference type="InterPro" id="IPR001128">
    <property type="entry name" value="Cyt_P450"/>
</dbReference>
<keyword evidence="5 7" id="KW-0408">Iron</keyword>
<protein>
    <submittedName>
        <fullName evidence="8">Cytochrome P450</fullName>
    </submittedName>
</protein>
<dbReference type="PANTHER" id="PTHR46696:SF1">
    <property type="entry name" value="CYTOCHROME P450 YJIB-RELATED"/>
    <property type="match status" value="1"/>
</dbReference>
<evidence type="ECO:0000313" key="9">
    <source>
        <dbReference type="Proteomes" id="UP000276379"/>
    </source>
</evidence>
<dbReference type="GO" id="GO:0004497">
    <property type="term" value="F:monooxygenase activity"/>
    <property type="evidence" value="ECO:0007669"/>
    <property type="project" value="UniProtKB-KW"/>
</dbReference>
<dbReference type="PROSITE" id="PS00086">
    <property type="entry name" value="CYTOCHROME_P450"/>
    <property type="match status" value="1"/>
</dbReference>
<proteinExistence type="inferred from homology"/>
<evidence type="ECO:0000256" key="3">
    <source>
        <dbReference type="ARBA" id="ARBA00022723"/>
    </source>
</evidence>
<reference evidence="8 9" key="1">
    <citation type="submission" date="2017-10" db="EMBL/GenBank/DDBJ databases">
        <title>Draft genome of actinobacteria isolated from guarana (Paullinia cupana (Mart.) Ducke.</title>
        <authorList>
            <person name="Siqueira K.A."/>
            <person name="Liotti R.G."/>
            <person name="Mendes T.A."/>
            <person name="Soares M.A."/>
        </authorList>
    </citation>
    <scope>NUCLEOTIDE SEQUENCE [LARGE SCALE GENOMIC DNA]</scope>
    <source>
        <strain evidence="8 9">199</strain>
    </source>
</reference>
<organism evidence="8 9">
    <name type="scientific">Streptomyces griseofuscus</name>
    <dbReference type="NCBI Taxonomy" id="146922"/>
    <lineage>
        <taxon>Bacteria</taxon>
        <taxon>Bacillati</taxon>
        <taxon>Actinomycetota</taxon>
        <taxon>Actinomycetes</taxon>
        <taxon>Kitasatosporales</taxon>
        <taxon>Streptomycetaceae</taxon>
        <taxon>Streptomyces</taxon>
    </lineage>
</organism>
<keyword evidence="6 7" id="KW-0503">Monooxygenase</keyword>
<dbReference type="PANTHER" id="PTHR46696">
    <property type="entry name" value="P450, PUTATIVE (EUROFUNG)-RELATED"/>
    <property type="match status" value="1"/>
</dbReference>
<dbReference type="Proteomes" id="UP000276379">
    <property type="component" value="Unassembled WGS sequence"/>
</dbReference>
<accession>A0A3R8QLB9</accession>
<evidence type="ECO:0000256" key="5">
    <source>
        <dbReference type="ARBA" id="ARBA00023004"/>
    </source>
</evidence>
<dbReference type="AlphaFoldDB" id="A0A3R8QLB9"/>
<dbReference type="RefSeq" id="WP_125212798.1">
    <property type="nucleotide sequence ID" value="NZ_PDES01000002.1"/>
</dbReference>
<dbReference type="Pfam" id="PF00067">
    <property type="entry name" value="p450"/>
    <property type="match status" value="1"/>
</dbReference>
<dbReference type="PRINTS" id="PR00359">
    <property type="entry name" value="BP450"/>
</dbReference>
<comment type="caution">
    <text evidence="8">The sequence shown here is derived from an EMBL/GenBank/DDBJ whole genome shotgun (WGS) entry which is preliminary data.</text>
</comment>
<dbReference type="PRINTS" id="PR00385">
    <property type="entry name" value="P450"/>
</dbReference>
<dbReference type="InterPro" id="IPR002397">
    <property type="entry name" value="Cyt_P450_B"/>
</dbReference>
<evidence type="ECO:0000256" key="6">
    <source>
        <dbReference type="ARBA" id="ARBA00023033"/>
    </source>
</evidence>
<keyword evidence="3 7" id="KW-0479">Metal-binding</keyword>
<dbReference type="CDD" id="cd11031">
    <property type="entry name" value="Cyp158A-like"/>
    <property type="match status" value="1"/>
</dbReference>
<dbReference type="GO" id="GO:0005506">
    <property type="term" value="F:iron ion binding"/>
    <property type="evidence" value="ECO:0007669"/>
    <property type="project" value="InterPro"/>
</dbReference>
<dbReference type="FunFam" id="1.10.630.10:FF:000018">
    <property type="entry name" value="Cytochrome P450 monooxygenase"/>
    <property type="match status" value="1"/>
</dbReference>
<comment type="similarity">
    <text evidence="1 7">Belongs to the cytochrome P450 family.</text>
</comment>
<dbReference type="SUPFAM" id="SSF48264">
    <property type="entry name" value="Cytochrome P450"/>
    <property type="match status" value="1"/>
</dbReference>
<sequence length="399" mass="44811">MSGDRCPVGYPLPWASAPDIPEGWTTLREQPLLEISLPSGEPALLVTRYKDVRRLFADERLSRNTFGRASRVSASNDLFGDPRIDNDPPRYLTERAVVMRAFSARRIEALRTVVKEIVEQLLDEMERGPQPAELMEAFAYPLPILVICHMLGVPPRDRAKFRRLIDGFLSVSRLPEDEVEECRRQYWDYLTELIDAKRAEPGDDLISELIEISREDPSKLTGYQLQHWVKTLLIAGYVTTASQLGTSMAVLLHRPEVAAELKADLPLVPSAVEELLRYQIMGTSLGTLRYAVEDIELLDGTTVIPKGSTVLLSQESNMDADEFENPLHLDIRRTENHHLTFGAGIHFCAGAALARMELQEATEGLLRRFPGLRLAVPGEQLKRPEGGFLAGYTEIPVSW</sequence>
<dbReference type="Gene3D" id="1.10.630.10">
    <property type="entry name" value="Cytochrome P450"/>
    <property type="match status" value="1"/>
</dbReference>
<keyword evidence="4 7" id="KW-0560">Oxidoreductase</keyword>
<keyword evidence="2 7" id="KW-0349">Heme</keyword>
<dbReference type="GO" id="GO:0016705">
    <property type="term" value="F:oxidoreductase activity, acting on paired donors, with incorporation or reduction of molecular oxygen"/>
    <property type="evidence" value="ECO:0007669"/>
    <property type="project" value="InterPro"/>
</dbReference>
<evidence type="ECO:0000256" key="7">
    <source>
        <dbReference type="RuleBase" id="RU000461"/>
    </source>
</evidence>
<dbReference type="GO" id="GO:0020037">
    <property type="term" value="F:heme binding"/>
    <property type="evidence" value="ECO:0007669"/>
    <property type="project" value="InterPro"/>
</dbReference>
<keyword evidence="9" id="KW-1185">Reference proteome</keyword>
<dbReference type="InterPro" id="IPR017972">
    <property type="entry name" value="Cyt_P450_CS"/>
</dbReference>
<gene>
    <name evidence="8" type="ORF">CQW44_05665</name>
</gene>
<dbReference type="InterPro" id="IPR036396">
    <property type="entry name" value="Cyt_P450_sf"/>
</dbReference>
<name>A0A3R8QLB9_9ACTN</name>
<dbReference type="EMBL" id="PDES01000002">
    <property type="protein sequence ID" value="RRQ88634.1"/>
    <property type="molecule type" value="Genomic_DNA"/>
</dbReference>
<evidence type="ECO:0000256" key="4">
    <source>
        <dbReference type="ARBA" id="ARBA00023002"/>
    </source>
</evidence>
<evidence type="ECO:0000256" key="1">
    <source>
        <dbReference type="ARBA" id="ARBA00010617"/>
    </source>
</evidence>